<reference evidence="1 2" key="1">
    <citation type="submission" date="2021-03" db="EMBL/GenBank/DDBJ databases">
        <title>Enterococcal diversity collection.</title>
        <authorList>
            <person name="Gilmore M.S."/>
            <person name="Schwartzman J."/>
            <person name="Van Tyne D."/>
            <person name="Martin M."/>
            <person name="Earl A.M."/>
            <person name="Manson A.L."/>
            <person name="Straub T."/>
            <person name="Salamzade R."/>
            <person name="Saavedra J."/>
            <person name="Lebreton F."/>
            <person name="Prichula J."/>
            <person name="Schaufler K."/>
            <person name="Gaca A."/>
            <person name="Sgardioli B."/>
            <person name="Wagenaar J."/>
            <person name="Strong T."/>
        </authorList>
    </citation>
    <scope>NUCLEOTIDE SEQUENCE [LARGE SCALE GENOMIC DNA]</scope>
    <source>
        <strain evidence="1 2">DIV0869a</strain>
    </source>
</reference>
<dbReference type="PRINTS" id="PR01955">
    <property type="entry name" value="LANCFRANKIA"/>
</dbReference>
<dbReference type="EMBL" id="JAFLWD010000006">
    <property type="protein sequence ID" value="MBO0439107.1"/>
    <property type="molecule type" value="Genomic_DNA"/>
</dbReference>
<keyword evidence="2" id="KW-1185">Reference proteome</keyword>
<gene>
    <name evidence="1" type="ORF">JZO69_01885</name>
</gene>
<dbReference type="InterPro" id="IPR007822">
    <property type="entry name" value="LANC-like"/>
</dbReference>
<dbReference type="PRINTS" id="PR01950">
    <property type="entry name" value="LANCSUPER"/>
</dbReference>
<accession>A0ABS3GV22</accession>
<evidence type="ECO:0000313" key="1">
    <source>
        <dbReference type="EMBL" id="MBO0439107.1"/>
    </source>
</evidence>
<organism evidence="1 2">
    <name type="scientific">Candidatus Enterococcus ikei</name>
    <dbReference type="NCBI Taxonomy" id="2815326"/>
    <lineage>
        <taxon>Bacteria</taxon>
        <taxon>Bacillati</taxon>
        <taxon>Bacillota</taxon>
        <taxon>Bacilli</taxon>
        <taxon>Lactobacillales</taxon>
        <taxon>Enterococcaceae</taxon>
        <taxon>Enterococcus</taxon>
    </lineage>
</organism>
<sequence length="392" mass="45514">MNEIKTEIDRLEKMFEESIFSPKGVENTRFALSLALIFLLEGDKNKASYYFDFCLHHLKHLHIPGIQYGYTELAYIAQMMNKKFGTYQQLTEQLNDLLLGMVTNIQLSKENKFNVLDPLNGVWGIFRYLDNTSMDFKFEYTQFLKDYYSLTEAEPPFIDFVQLSYPGQNQNFRLENYVDLGLAHGLAGHLWTLGNSRISIIEKELLIERISNCLFQHIVTSGDKKYFPGWLLKKDNQLVLPDDAELFFSKQTYKWCYGSLGILTALYPVQLYLSKQNKELVDTVLRSSLNNIADTPLTDHCYCHGTSGQYRMLKVIDEEYQLIGKTKLAALKQDLQHGFEKEQAMLCQESFIQFPESLYSHIDGYASLIITMLQEKEKPEINALVDQLRLIR</sequence>
<dbReference type="RefSeq" id="WP_207111216.1">
    <property type="nucleotide sequence ID" value="NZ_JAFLWD010000006.1"/>
</dbReference>
<dbReference type="Pfam" id="PF05147">
    <property type="entry name" value="LANC_like"/>
    <property type="match status" value="1"/>
</dbReference>
<dbReference type="Gene3D" id="1.50.10.20">
    <property type="match status" value="1"/>
</dbReference>
<evidence type="ECO:0000313" key="2">
    <source>
        <dbReference type="Proteomes" id="UP000664632"/>
    </source>
</evidence>
<protein>
    <submittedName>
        <fullName evidence="1">Uncharacterized protein</fullName>
    </submittedName>
</protein>
<dbReference type="SUPFAM" id="SSF158745">
    <property type="entry name" value="LanC-like"/>
    <property type="match status" value="1"/>
</dbReference>
<dbReference type="Proteomes" id="UP000664632">
    <property type="component" value="Unassembled WGS sequence"/>
</dbReference>
<name>A0ABS3GV22_9ENTE</name>
<comment type="caution">
    <text evidence="1">The sequence shown here is derived from an EMBL/GenBank/DDBJ whole genome shotgun (WGS) entry which is preliminary data.</text>
</comment>
<proteinExistence type="predicted"/>